<keyword evidence="1 7" id="KW-0547">Nucleotide-binding</keyword>
<evidence type="ECO:0000259" key="9">
    <source>
        <dbReference type="PROSITE" id="PS51192"/>
    </source>
</evidence>
<comment type="domain">
    <text evidence="7">The Q motif is unique to and characteristic of the DEAD box family of RNA helicases and controls ATP binding and hydrolysis.</text>
</comment>
<dbReference type="PROSITE" id="PS51192">
    <property type="entry name" value="HELICASE_ATP_BIND_1"/>
    <property type="match status" value="1"/>
</dbReference>
<comment type="caution">
    <text evidence="12">The sequence shown here is derived from an EMBL/GenBank/DDBJ whole genome shotgun (WGS) entry which is preliminary data.</text>
</comment>
<dbReference type="GO" id="GO:0003724">
    <property type="term" value="F:RNA helicase activity"/>
    <property type="evidence" value="ECO:0007669"/>
    <property type="project" value="UniProtKB-EC"/>
</dbReference>
<dbReference type="InterPro" id="IPR014001">
    <property type="entry name" value="Helicase_ATP-bd"/>
</dbReference>
<evidence type="ECO:0000256" key="7">
    <source>
        <dbReference type="RuleBase" id="RU365068"/>
    </source>
</evidence>
<evidence type="ECO:0000313" key="13">
    <source>
        <dbReference type="Proteomes" id="UP000692954"/>
    </source>
</evidence>
<keyword evidence="3 7" id="KW-0347">Helicase</keyword>
<evidence type="ECO:0000313" key="12">
    <source>
        <dbReference type="EMBL" id="CAD8114454.1"/>
    </source>
</evidence>
<dbReference type="InterPro" id="IPR014014">
    <property type="entry name" value="RNA_helicase_DEAD_Q_motif"/>
</dbReference>
<dbReference type="EC" id="3.6.4.13" evidence="7"/>
<feature type="compositionally biased region" description="Basic residues" evidence="8">
    <location>
        <begin position="30"/>
        <end position="39"/>
    </location>
</feature>
<evidence type="ECO:0000256" key="8">
    <source>
        <dbReference type="SAM" id="MobiDB-lite"/>
    </source>
</evidence>
<dbReference type="InterPro" id="IPR001650">
    <property type="entry name" value="Helicase_C-like"/>
</dbReference>
<evidence type="ECO:0000256" key="5">
    <source>
        <dbReference type="ARBA" id="ARBA00022884"/>
    </source>
</evidence>
<feature type="domain" description="Helicase ATP-binding" evidence="9">
    <location>
        <begin position="147"/>
        <end position="330"/>
    </location>
</feature>
<dbReference type="AlphaFoldDB" id="A0A8S1QGY6"/>
<dbReference type="GO" id="GO:0005524">
    <property type="term" value="F:ATP binding"/>
    <property type="evidence" value="ECO:0007669"/>
    <property type="project" value="UniProtKB-UniRule"/>
</dbReference>
<gene>
    <name evidence="12" type="ORF">PSON_ATCC_30995.1.T1060018</name>
</gene>
<evidence type="ECO:0000256" key="6">
    <source>
        <dbReference type="PROSITE-ProRule" id="PRU00552"/>
    </source>
</evidence>
<dbReference type="Pfam" id="PF00271">
    <property type="entry name" value="Helicase_C"/>
    <property type="match status" value="1"/>
</dbReference>
<dbReference type="OrthoDB" id="422663at2759"/>
<dbReference type="PROSITE" id="PS51194">
    <property type="entry name" value="HELICASE_CTER"/>
    <property type="match status" value="1"/>
</dbReference>
<keyword evidence="4 7" id="KW-0067">ATP-binding</keyword>
<dbReference type="GO" id="GO:0003723">
    <property type="term" value="F:RNA binding"/>
    <property type="evidence" value="ECO:0007669"/>
    <property type="project" value="UniProtKB-UniRule"/>
</dbReference>
<reference evidence="12" key="1">
    <citation type="submission" date="2021-01" db="EMBL/GenBank/DDBJ databases">
        <authorList>
            <consortium name="Genoscope - CEA"/>
            <person name="William W."/>
        </authorList>
    </citation>
    <scope>NUCLEOTIDE SEQUENCE</scope>
</reference>
<feature type="short sequence motif" description="Q motif" evidence="6">
    <location>
        <begin position="116"/>
        <end position="144"/>
    </location>
</feature>
<name>A0A8S1QGY6_9CILI</name>
<dbReference type="GO" id="GO:0016787">
    <property type="term" value="F:hydrolase activity"/>
    <property type="evidence" value="ECO:0007669"/>
    <property type="project" value="UniProtKB-KW"/>
</dbReference>
<dbReference type="CDD" id="cd18787">
    <property type="entry name" value="SF2_C_DEAD"/>
    <property type="match status" value="1"/>
</dbReference>
<comment type="similarity">
    <text evidence="7">Belongs to the DEAD box helicase family.</text>
</comment>
<keyword evidence="13" id="KW-1185">Reference proteome</keyword>
<comment type="function">
    <text evidence="7">RNA helicase.</text>
</comment>
<comment type="catalytic activity">
    <reaction evidence="7">
        <text>ATP + H2O = ADP + phosphate + H(+)</text>
        <dbReference type="Rhea" id="RHEA:13065"/>
        <dbReference type="ChEBI" id="CHEBI:15377"/>
        <dbReference type="ChEBI" id="CHEBI:15378"/>
        <dbReference type="ChEBI" id="CHEBI:30616"/>
        <dbReference type="ChEBI" id="CHEBI:43474"/>
        <dbReference type="ChEBI" id="CHEBI:456216"/>
        <dbReference type="EC" id="3.6.4.13"/>
    </reaction>
</comment>
<evidence type="ECO:0000256" key="2">
    <source>
        <dbReference type="ARBA" id="ARBA00022801"/>
    </source>
</evidence>
<dbReference type="EMBL" id="CAJJDN010000106">
    <property type="protein sequence ID" value="CAD8114454.1"/>
    <property type="molecule type" value="Genomic_DNA"/>
</dbReference>
<dbReference type="InterPro" id="IPR025313">
    <property type="entry name" value="SPB4-like_CTE"/>
</dbReference>
<sequence length="691" mass="81106">MDDIQIKVFIPKTTSQPTPKRDRKQEHQQRKLKQQQKKQKYFDKLHQTHQNESIPQNQISDQQDQTINQEIQKKPQQQDQKHPRVPMKQLIIHQKPQSVTLPQINQDQEGEVFTEQYFEDLQIHPNVKLGLKSSEFIKMTKIQQLAIPIVDTKANTFIKSETGSGKTLAYMVPLISHLMNTETRITREQGTYILIVCPTRELSLQCVDAALKVGKKCPNIVVGALVGGENANHEKARLRKGVTIVIGTPGRILYHIQNTQSFKFLNIHTLVFEECDRILDMGFQKDIEQLIQLLGDKIDIPSCQKIMVSAHVNQNICQIKGLEITPKNYKFVGFSKEFIKETKTKDIQINEDNLQCNWLGEGDPTWQIPSTLKQYYTLIQEHQKLAFLFAYIRTQIGKKTIIFVSTCDEVEFYWFLFQQVQFNNPFKKQEQQNIEEEEEEKKQAFITQEVYKLHGNIEQQQRSKTYFNFKKSKHQDGCILISTSVASRGLDFPDVTNILVFDPPDSYDDYVNKVGRTARINKNGLSLMVLFENLESQQFIEEIQSHLAAPLNLVESAEYFKAFQYYLFETKKIHDKMPDKFLALMIKQLIKQDKDYQLQSRRAYVSFLRAYGRLKSFKIKTLNLHNLSKSFALEKAFSEDTKDERYQKDLKFINREKFRQREDQANETRWDRERKKRRVMSQAELSKMEFM</sequence>
<dbReference type="SMART" id="SM01178">
    <property type="entry name" value="DUF4217"/>
    <property type="match status" value="1"/>
</dbReference>
<dbReference type="CDD" id="cd17949">
    <property type="entry name" value="DEADc_DDX31"/>
    <property type="match status" value="1"/>
</dbReference>
<feature type="compositionally biased region" description="Basic and acidic residues" evidence="8">
    <location>
        <begin position="19"/>
        <end position="29"/>
    </location>
</feature>
<evidence type="ECO:0000256" key="4">
    <source>
        <dbReference type="ARBA" id="ARBA00022840"/>
    </source>
</evidence>
<dbReference type="InterPro" id="IPR011545">
    <property type="entry name" value="DEAD/DEAH_box_helicase_dom"/>
</dbReference>
<accession>A0A8S1QGY6</accession>
<feature type="domain" description="DEAD-box RNA helicase Q" evidence="11">
    <location>
        <begin position="116"/>
        <end position="144"/>
    </location>
</feature>
<dbReference type="SMART" id="SM00487">
    <property type="entry name" value="DEXDc"/>
    <property type="match status" value="1"/>
</dbReference>
<evidence type="ECO:0000259" key="10">
    <source>
        <dbReference type="PROSITE" id="PS51194"/>
    </source>
</evidence>
<keyword evidence="5 7" id="KW-0694">RNA-binding</keyword>
<dbReference type="Pfam" id="PF00270">
    <property type="entry name" value="DEAD"/>
    <property type="match status" value="1"/>
</dbReference>
<evidence type="ECO:0000259" key="11">
    <source>
        <dbReference type="PROSITE" id="PS51195"/>
    </source>
</evidence>
<proteinExistence type="inferred from homology"/>
<dbReference type="Proteomes" id="UP000692954">
    <property type="component" value="Unassembled WGS sequence"/>
</dbReference>
<dbReference type="PANTHER" id="PTHR24031">
    <property type="entry name" value="RNA HELICASE"/>
    <property type="match status" value="1"/>
</dbReference>
<protein>
    <recommendedName>
        <fullName evidence="7">ATP-dependent RNA helicase</fullName>
        <ecNumber evidence="7">3.6.4.13</ecNumber>
    </recommendedName>
</protein>
<dbReference type="PROSITE" id="PS51195">
    <property type="entry name" value="Q_MOTIF"/>
    <property type="match status" value="1"/>
</dbReference>
<organism evidence="12 13">
    <name type="scientific">Paramecium sonneborni</name>
    <dbReference type="NCBI Taxonomy" id="65129"/>
    <lineage>
        <taxon>Eukaryota</taxon>
        <taxon>Sar</taxon>
        <taxon>Alveolata</taxon>
        <taxon>Ciliophora</taxon>
        <taxon>Intramacronucleata</taxon>
        <taxon>Oligohymenophorea</taxon>
        <taxon>Peniculida</taxon>
        <taxon>Parameciidae</taxon>
        <taxon>Paramecium</taxon>
    </lineage>
</organism>
<feature type="domain" description="Helicase C-terminal" evidence="10">
    <location>
        <begin position="371"/>
        <end position="562"/>
    </location>
</feature>
<feature type="region of interest" description="Disordered" evidence="8">
    <location>
        <begin position="1"/>
        <end position="41"/>
    </location>
</feature>
<dbReference type="SMART" id="SM00490">
    <property type="entry name" value="HELICc"/>
    <property type="match status" value="1"/>
</dbReference>
<keyword evidence="2 7" id="KW-0378">Hydrolase</keyword>
<evidence type="ECO:0000256" key="1">
    <source>
        <dbReference type="ARBA" id="ARBA00022741"/>
    </source>
</evidence>
<evidence type="ECO:0000256" key="3">
    <source>
        <dbReference type="ARBA" id="ARBA00022806"/>
    </source>
</evidence>